<dbReference type="EMBL" id="LT629710">
    <property type="protein sequence ID" value="SDO40899.1"/>
    <property type="molecule type" value="Genomic_DNA"/>
</dbReference>
<dbReference type="AlphaFoldDB" id="A0A1H0JBP5"/>
<evidence type="ECO:0000313" key="6">
    <source>
        <dbReference type="Proteomes" id="UP000198741"/>
    </source>
</evidence>
<protein>
    <submittedName>
        <fullName evidence="5">GntR family transcriptional regulator</fullName>
    </submittedName>
</protein>
<dbReference type="GO" id="GO:0045892">
    <property type="term" value="P:negative regulation of DNA-templated transcription"/>
    <property type="evidence" value="ECO:0007669"/>
    <property type="project" value="TreeGrafter"/>
</dbReference>
<keyword evidence="2" id="KW-0238">DNA-binding</keyword>
<keyword evidence="6" id="KW-1185">Reference proteome</keyword>
<dbReference type="GO" id="GO:0003677">
    <property type="term" value="F:DNA binding"/>
    <property type="evidence" value="ECO:0007669"/>
    <property type="project" value="UniProtKB-KW"/>
</dbReference>
<proteinExistence type="predicted"/>
<dbReference type="CDD" id="cd07377">
    <property type="entry name" value="WHTH_GntR"/>
    <property type="match status" value="1"/>
</dbReference>
<organism evidence="5 6">
    <name type="scientific">Nakamurella panacisegetis</name>
    <dbReference type="NCBI Taxonomy" id="1090615"/>
    <lineage>
        <taxon>Bacteria</taxon>
        <taxon>Bacillati</taxon>
        <taxon>Actinomycetota</taxon>
        <taxon>Actinomycetes</taxon>
        <taxon>Nakamurellales</taxon>
        <taxon>Nakamurellaceae</taxon>
        <taxon>Nakamurella</taxon>
    </lineage>
</organism>
<dbReference type="Pfam" id="PF07702">
    <property type="entry name" value="UTRA"/>
    <property type="match status" value="1"/>
</dbReference>
<dbReference type="InterPro" id="IPR000524">
    <property type="entry name" value="Tscrpt_reg_HTH_GntR"/>
</dbReference>
<dbReference type="InterPro" id="IPR050679">
    <property type="entry name" value="Bact_HTH_transcr_reg"/>
</dbReference>
<feature type="domain" description="HTH gntR-type" evidence="4">
    <location>
        <begin position="16"/>
        <end position="86"/>
    </location>
</feature>
<dbReference type="OrthoDB" id="3182938at2"/>
<reference evidence="5 6" key="1">
    <citation type="submission" date="2016-10" db="EMBL/GenBank/DDBJ databases">
        <authorList>
            <person name="de Groot N.N."/>
        </authorList>
    </citation>
    <scope>NUCLEOTIDE SEQUENCE [LARGE SCALE GENOMIC DNA]</scope>
    <source>
        <strain evidence="6">P4-7,KCTC 19426,CECT 7604</strain>
    </source>
</reference>
<dbReference type="SUPFAM" id="SSF46785">
    <property type="entry name" value="Winged helix' DNA-binding domain"/>
    <property type="match status" value="1"/>
</dbReference>
<dbReference type="SMART" id="SM00345">
    <property type="entry name" value="HTH_GNTR"/>
    <property type="match status" value="1"/>
</dbReference>
<dbReference type="STRING" id="1090615.SAMN04515671_0848"/>
<evidence type="ECO:0000256" key="3">
    <source>
        <dbReference type="ARBA" id="ARBA00023163"/>
    </source>
</evidence>
<dbReference type="InterPro" id="IPR011663">
    <property type="entry name" value="UTRA"/>
</dbReference>
<dbReference type="SUPFAM" id="SSF64288">
    <property type="entry name" value="Chorismate lyase-like"/>
    <property type="match status" value="1"/>
</dbReference>
<name>A0A1H0JBP5_9ACTN</name>
<dbReference type="InterPro" id="IPR036390">
    <property type="entry name" value="WH_DNA-bd_sf"/>
</dbReference>
<dbReference type="Gene3D" id="1.10.10.10">
    <property type="entry name" value="Winged helix-like DNA-binding domain superfamily/Winged helix DNA-binding domain"/>
    <property type="match status" value="1"/>
</dbReference>
<keyword evidence="1" id="KW-0805">Transcription regulation</keyword>
<dbReference type="PANTHER" id="PTHR44846">
    <property type="entry name" value="MANNOSYL-D-GLYCERATE TRANSPORT/METABOLISM SYSTEM REPRESSOR MNGR-RELATED"/>
    <property type="match status" value="1"/>
</dbReference>
<dbReference type="PANTHER" id="PTHR44846:SF1">
    <property type="entry name" value="MANNOSYL-D-GLYCERATE TRANSPORT_METABOLISM SYSTEM REPRESSOR MNGR-RELATED"/>
    <property type="match status" value="1"/>
</dbReference>
<dbReference type="PROSITE" id="PS50949">
    <property type="entry name" value="HTH_GNTR"/>
    <property type="match status" value="1"/>
</dbReference>
<accession>A0A1H0JBP5</accession>
<dbReference type="Gene3D" id="3.40.1410.10">
    <property type="entry name" value="Chorismate lyase-like"/>
    <property type="match status" value="1"/>
</dbReference>
<gene>
    <name evidence="5" type="ORF">SAMN04515671_0848</name>
</gene>
<dbReference type="InterPro" id="IPR036388">
    <property type="entry name" value="WH-like_DNA-bd_sf"/>
</dbReference>
<sequence length="256" mass="27934">MDLFDGRATLTRHPGSPAHQEIQRWFTDALRDGHLSPGDRLPAEAEVARFFGVSRMTLRQALSGLDARGLLERVPGRSGGTYIVEPVIDCDVTGLTGFTEQLRRAEVRARAKVLLAATVPAGVPVAAALGLRRGGPVHEIVRIRFGGAVPLALEHSWFPAEVFPDLLDRRLTGSLYGLLGNRYRQRPHTAVEHLEPATVDDEQAGHLGVAPGSAVMRIERTAHTAAGLAVEYATDLFRPDRIRISVRSHWTADPRA</sequence>
<evidence type="ECO:0000256" key="1">
    <source>
        <dbReference type="ARBA" id="ARBA00023015"/>
    </source>
</evidence>
<dbReference type="Proteomes" id="UP000198741">
    <property type="component" value="Chromosome I"/>
</dbReference>
<keyword evidence="3" id="KW-0804">Transcription</keyword>
<dbReference type="GO" id="GO:0003700">
    <property type="term" value="F:DNA-binding transcription factor activity"/>
    <property type="evidence" value="ECO:0007669"/>
    <property type="project" value="InterPro"/>
</dbReference>
<dbReference type="SMART" id="SM00866">
    <property type="entry name" value="UTRA"/>
    <property type="match status" value="1"/>
</dbReference>
<dbReference type="RefSeq" id="WP_090474728.1">
    <property type="nucleotide sequence ID" value="NZ_LT629710.1"/>
</dbReference>
<evidence type="ECO:0000256" key="2">
    <source>
        <dbReference type="ARBA" id="ARBA00023125"/>
    </source>
</evidence>
<dbReference type="Pfam" id="PF00392">
    <property type="entry name" value="GntR"/>
    <property type="match status" value="1"/>
</dbReference>
<dbReference type="InterPro" id="IPR028978">
    <property type="entry name" value="Chorismate_lyase_/UTRA_dom_sf"/>
</dbReference>
<evidence type="ECO:0000313" key="5">
    <source>
        <dbReference type="EMBL" id="SDO40899.1"/>
    </source>
</evidence>
<evidence type="ECO:0000259" key="4">
    <source>
        <dbReference type="PROSITE" id="PS50949"/>
    </source>
</evidence>
<dbReference type="PRINTS" id="PR00035">
    <property type="entry name" value="HTHGNTR"/>
</dbReference>